<keyword evidence="2 6" id="KW-0853">WD repeat</keyword>
<comment type="similarity">
    <text evidence="6">Belongs to the WD repeat TRM82 family.</text>
</comment>
<dbReference type="InterPro" id="IPR036322">
    <property type="entry name" value="WD40_repeat_dom_sf"/>
</dbReference>
<evidence type="ECO:0000256" key="6">
    <source>
        <dbReference type="HAMAP-Rule" id="MF_03056"/>
    </source>
</evidence>
<sequence length="544" mass="59405">MSVYPLSRLLLAGASKGAVISGPHFHILNLKTGEKSSSSITLEDAVKDAVVKSGPIRCAALSDDERYLATSGDDKKLKIWEIDGPRLLNERELPKKPTGIQWTKDGARILVSDKFGDVFSYTLEPNAEPVKKERDALSSHENPSGGDLILGHTSLLTSFVLSSDEKYIITADRDEHVRVSWYPKGFNIEMYCLGHTKFVSSIHVPKFSASTLISGGGDPMLKVWDWMSGSLLFEIPILDAVTPYIHVRPPKRKRGWDEGNDEEGTTSKGRRRRRGKGRAADPASSAATGPEAADENLLPDAAPDNAMDEASESAPNYQGRTTLVIHKIDSIESNDGNYLVFSAVGATAVFWCKYTDASTPYPVQAFDFGKPVIDFSISQTGHVWASLDGEWSSDSTNSDDRRMVRSLALTSGKLREISLGDASPILEALNGNCTVPAVAEDLKTLDLYSPLMALPKNPDAEHNAMDRDVTNIEADVPESSVVGEGQQSVSKKILGRLKNKKKLLDRVNAQGEEDDRDEQPELKRTRSETGDDSNAVTNDVEMAD</sequence>
<gene>
    <name evidence="9" type="ORF">HGRIS_004181</name>
</gene>
<dbReference type="EMBL" id="JASNQZ010000007">
    <property type="protein sequence ID" value="KAL0955291.1"/>
    <property type="molecule type" value="Genomic_DNA"/>
</dbReference>
<dbReference type="Proteomes" id="UP001556367">
    <property type="component" value="Unassembled WGS sequence"/>
</dbReference>
<feature type="compositionally biased region" description="Basic and acidic residues" evidence="8">
    <location>
        <begin position="519"/>
        <end position="529"/>
    </location>
</feature>
<dbReference type="InterPro" id="IPR001680">
    <property type="entry name" value="WD40_rpt"/>
</dbReference>
<evidence type="ECO:0000313" key="10">
    <source>
        <dbReference type="Proteomes" id="UP001556367"/>
    </source>
</evidence>
<keyword evidence="3 6" id="KW-0819">tRNA processing</keyword>
<dbReference type="HAMAP" id="MF_03056">
    <property type="entry name" value="TRM82"/>
    <property type="match status" value="1"/>
</dbReference>
<feature type="compositionally biased region" description="Basic residues" evidence="8">
    <location>
        <begin position="268"/>
        <end position="277"/>
    </location>
</feature>
<evidence type="ECO:0000256" key="4">
    <source>
        <dbReference type="ARBA" id="ARBA00022737"/>
    </source>
</evidence>
<proteinExistence type="inferred from homology"/>
<dbReference type="PROSITE" id="PS50082">
    <property type="entry name" value="WD_REPEATS_2"/>
    <property type="match status" value="2"/>
</dbReference>
<dbReference type="InterPro" id="IPR019775">
    <property type="entry name" value="WD40_repeat_CS"/>
</dbReference>
<dbReference type="InterPro" id="IPR015943">
    <property type="entry name" value="WD40/YVTN_repeat-like_dom_sf"/>
</dbReference>
<feature type="repeat" description="WD" evidence="7">
    <location>
        <begin position="192"/>
        <end position="234"/>
    </location>
</feature>
<keyword evidence="10" id="KW-1185">Reference proteome</keyword>
<protein>
    <recommendedName>
        <fullName evidence="11">tRNA (guanine-N(7)-)-methyltransferase non-catalytic subunit TRM82</fullName>
    </recommendedName>
</protein>
<evidence type="ECO:0000256" key="2">
    <source>
        <dbReference type="ARBA" id="ARBA00022574"/>
    </source>
</evidence>
<feature type="region of interest" description="Disordered" evidence="8">
    <location>
        <begin position="249"/>
        <end position="315"/>
    </location>
</feature>
<comment type="pathway">
    <text evidence="6">tRNA modification; N(7)-methylguanine-tRNA biosynthesis.</text>
</comment>
<reference evidence="10" key="1">
    <citation type="submission" date="2024-06" db="EMBL/GenBank/DDBJ databases">
        <title>Multi-omics analyses provide insights into the biosynthesis of the anticancer antibiotic pleurotin in Hohenbuehelia grisea.</title>
        <authorList>
            <person name="Weaver J.A."/>
            <person name="Alberti F."/>
        </authorList>
    </citation>
    <scope>NUCLEOTIDE SEQUENCE [LARGE SCALE GENOMIC DNA]</scope>
    <source>
        <strain evidence="10">T-177</strain>
    </source>
</reference>
<dbReference type="SMART" id="SM00320">
    <property type="entry name" value="WD40"/>
    <property type="match status" value="3"/>
</dbReference>
<dbReference type="PANTHER" id="PTHR16288:SF0">
    <property type="entry name" value="TRNA (GUANINE-N(7)-)-METHYLTRANSFERASE NON-CATALYTIC SUBUNIT WDR4"/>
    <property type="match status" value="1"/>
</dbReference>
<keyword evidence="5 6" id="KW-0539">Nucleus</keyword>
<accession>A0ABR3JHU9</accession>
<dbReference type="SUPFAM" id="SSF50978">
    <property type="entry name" value="WD40 repeat-like"/>
    <property type="match status" value="1"/>
</dbReference>
<comment type="caution">
    <text evidence="9">The sequence shown here is derived from an EMBL/GenBank/DDBJ whole genome shotgun (WGS) entry which is preliminary data.</text>
</comment>
<comment type="function">
    <text evidence="6">Required for the formation of N(7)-methylguanine at position 46 (m7G46) in tRNA. In the complex, it is required to stabilize and induce conformational changes of the catalytic subunit.</text>
</comment>
<dbReference type="InterPro" id="IPR028884">
    <property type="entry name" value="Trm82"/>
</dbReference>
<organism evidence="9 10">
    <name type="scientific">Hohenbuehelia grisea</name>
    <dbReference type="NCBI Taxonomy" id="104357"/>
    <lineage>
        <taxon>Eukaryota</taxon>
        <taxon>Fungi</taxon>
        <taxon>Dikarya</taxon>
        <taxon>Basidiomycota</taxon>
        <taxon>Agaricomycotina</taxon>
        <taxon>Agaricomycetes</taxon>
        <taxon>Agaricomycetidae</taxon>
        <taxon>Agaricales</taxon>
        <taxon>Pleurotineae</taxon>
        <taxon>Pleurotaceae</taxon>
        <taxon>Hohenbuehelia</taxon>
    </lineage>
</organism>
<dbReference type="PANTHER" id="PTHR16288">
    <property type="entry name" value="WD40 REPEAT PROTEIN 4"/>
    <property type="match status" value="1"/>
</dbReference>
<dbReference type="Pfam" id="PF00400">
    <property type="entry name" value="WD40"/>
    <property type="match status" value="3"/>
</dbReference>
<dbReference type="Gene3D" id="2.130.10.10">
    <property type="entry name" value="YVTN repeat-like/Quinoprotein amine dehydrogenase"/>
    <property type="match status" value="2"/>
</dbReference>
<evidence type="ECO:0000313" key="9">
    <source>
        <dbReference type="EMBL" id="KAL0955291.1"/>
    </source>
</evidence>
<name>A0ABR3JHU9_9AGAR</name>
<feature type="region of interest" description="Disordered" evidence="8">
    <location>
        <begin position="503"/>
        <end position="544"/>
    </location>
</feature>
<feature type="repeat" description="WD" evidence="7">
    <location>
        <begin position="49"/>
        <end position="90"/>
    </location>
</feature>
<evidence type="ECO:0000256" key="1">
    <source>
        <dbReference type="ARBA" id="ARBA00004123"/>
    </source>
</evidence>
<keyword evidence="4 6" id="KW-0677">Repeat</keyword>
<evidence type="ECO:0008006" key="11">
    <source>
        <dbReference type="Google" id="ProtNLM"/>
    </source>
</evidence>
<dbReference type="PROSITE" id="PS00678">
    <property type="entry name" value="WD_REPEATS_1"/>
    <property type="match status" value="1"/>
</dbReference>
<evidence type="ECO:0000256" key="8">
    <source>
        <dbReference type="SAM" id="MobiDB-lite"/>
    </source>
</evidence>
<evidence type="ECO:0000256" key="5">
    <source>
        <dbReference type="ARBA" id="ARBA00023242"/>
    </source>
</evidence>
<evidence type="ECO:0000256" key="3">
    <source>
        <dbReference type="ARBA" id="ARBA00022694"/>
    </source>
</evidence>
<evidence type="ECO:0000256" key="7">
    <source>
        <dbReference type="PROSITE-ProRule" id="PRU00221"/>
    </source>
</evidence>
<comment type="subcellular location">
    <subcellularLocation>
        <location evidence="1 6">Nucleus</location>
    </subcellularLocation>
</comment>